<dbReference type="PANTHER" id="PTHR22880:SF225">
    <property type="entry name" value="BROMODOMAIN-CONTAINING PROTEIN BET-1-RELATED"/>
    <property type="match status" value="1"/>
</dbReference>
<accession>A0A4Z1STL7</accession>
<evidence type="ECO:0000313" key="4">
    <source>
        <dbReference type="EMBL" id="TNJ29266.1"/>
    </source>
</evidence>
<feature type="domain" description="Bromo" evidence="3">
    <location>
        <begin position="38"/>
        <end position="110"/>
    </location>
</feature>
<dbReference type="GO" id="GO:0000785">
    <property type="term" value="C:chromatin"/>
    <property type="evidence" value="ECO:0007669"/>
    <property type="project" value="TreeGrafter"/>
</dbReference>
<protein>
    <submittedName>
        <fullName evidence="4">Bromodomain-containing protein</fullName>
    </submittedName>
</protein>
<comment type="caution">
    <text evidence="4">The sequence shown here is derived from an EMBL/GenBank/DDBJ whole genome shotgun (WGS) entry which is preliminary data.</text>
</comment>
<keyword evidence="5" id="KW-1185">Reference proteome</keyword>
<dbReference type="PROSITE" id="PS50014">
    <property type="entry name" value="BROMODOMAIN_2"/>
    <property type="match status" value="1"/>
</dbReference>
<evidence type="ECO:0000259" key="3">
    <source>
        <dbReference type="PROSITE" id="PS50014"/>
    </source>
</evidence>
<evidence type="ECO:0000256" key="2">
    <source>
        <dbReference type="PROSITE-ProRule" id="PRU00035"/>
    </source>
</evidence>
<organism evidence="4 5">
    <name type="scientific">Giardia muris</name>
    <dbReference type="NCBI Taxonomy" id="5742"/>
    <lineage>
        <taxon>Eukaryota</taxon>
        <taxon>Metamonada</taxon>
        <taxon>Diplomonadida</taxon>
        <taxon>Hexamitidae</taxon>
        <taxon>Giardiinae</taxon>
        <taxon>Giardia</taxon>
    </lineage>
</organism>
<dbReference type="GO" id="GO:0006338">
    <property type="term" value="P:chromatin remodeling"/>
    <property type="evidence" value="ECO:0007669"/>
    <property type="project" value="TreeGrafter"/>
</dbReference>
<evidence type="ECO:0000313" key="5">
    <source>
        <dbReference type="Proteomes" id="UP000315496"/>
    </source>
</evidence>
<gene>
    <name evidence="4" type="ORF">GMRT_14495</name>
</gene>
<dbReference type="PANTHER" id="PTHR22880">
    <property type="entry name" value="FALZ-RELATED BROMODOMAIN-CONTAINING PROTEINS"/>
    <property type="match status" value="1"/>
</dbReference>
<dbReference type="GO" id="GO:0005634">
    <property type="term" value="C:nucleus"/>
    <property type="evidence" value="ECO:0007669"/>
    <property type="project" value="TreeGrafter"/>
</dbReference>
<dbReference type="SUPFAM" id="SSF47370">
    <property type="entry name" value="Bromodomain"/>
    <property type="match status" value="1"/>
</dbReference>
<dbReference type="EMBL" id="VDLU01000001">
    <property type="protein sequence ID" value="TNJ29266.1"/>
    <property type="molecule type" value="Genomic_DNA"/>
</dbReference>
<dbReference type="AlphaFoldDB" id="A0A4Z1STL7"/>
<evidence type="ECO:0000256" key="1">
    <source>
        <dbReference type="ARBA" id="ARBA00023117"/>
    </source>
</evidence>
<dbReference type="InterPro" id="IPR018359">
    <property type="entry name" value="Bromodomain_CS"/>
</dbReference>
<proteinExistence type="predicted"/>
<dbReference type="VEuPathDB" id="GiardiaDB:GMRT_14495"/>
<dbReference type="CDD" id="cd04369">
    <property type="entry name" value="Bromodomain"/>
    <property type="match status" value="1"/>
</dbReference>
<dbReference type="InterPro" id="IPR050935">
    <property type="entry name" value="Bromo_chromatin_reader"/>
</dbReference>
<dbReference type="GO" id="GO:0006355">
    <property type="term" value="P:regulation of DNA-templated transcription"/>
    <property type="evidence" value="ECO:0007669"/>
    <property type="project" value="TreeGrafter"/>
</dbReference>
<dbReference type="InterPro" id="IPR001487">
    <property type="entry name" value="Bromodomain"/>
</dbReference>
<dbReference type="PROSITE" id="PS00633">
    <property type="entry name" value="BROMODOMAIN_1"/>
    <property type="match status" value="1"/>
</dbReference>
<keyword evidence="1 2" id="KW-0103">Bromodomain</keyword>
<dbReference type="OrthoDB" id="21449at2759"/>
<dbReference type="PRINTS" id="PR00503">
    <property type="entry name" value="BROMODOMAIN"/>
</dbReference>
<dbReference type="Proteomes" id="UP000315496">
    <property type="component" value="Chromosome 1"/>
</dbReference>
<name>A0A4Z1STL7_GIAMU</name>
<dbReference type="Pfam" id="PF00439">
    <property type="entry name" value="Bromodomain"/>
    <property type="match status" value="1"/>
</dbReference>
<reference evidence="4 5" key="1">
    <citation type="submission" date="2019-05" db="EMBL/GenBank/DDBJ databases">
        <title>The compact genome of Giardia muris reveals important steps in the evolution of intestinal protozoan parasites.</title>
        <authorList>
            <person name="Xu F."/>
            <person name="Jimenez-Gonzalez A."/>
            <person name="Einarsson E."/>
            <person name="Astvaldsson A."/>
            <person name="Peirasmaki D."/>
            <person name="Eckmann L."/>
            <person name="Andersson J.O."/>
            <person name="Svard S.G."/>
            <person name="Jerlstrom-Hultqvist J."/>
        </authorList>
    </citation>
    <scope>NUCLEOTIDE SEQUENCE [LARGE SCALE GENOMIC DNA]</scope>
    <source>
        <strain evidence="4 5">Roberts-Thomson</strain>
    </source>
</reference>
<dbReference type="SMART" id="SM00297">
    <property type="entry name" value="BROMO"/>
    <property type="match status" value="1"/>
</dbReference>
<sequence>MPNSTERTLSDDVLRCAYTRITDELRHLLMRCIESAKKARTFGSVFAEPVDYIALQIPDYLEVIKRPMDLSTLKNNLLLGEYSFLYEFLLDMELIFSNCRTYNGQNNDGYYYKAAEEIEKFLVNQLARIDGLEFDFEIYKAITTVPIPVIPDYLSMPLSVAELQVLLRRLAELPEAALTECVHFYLTEKGENPADFKGTELTLKFVSSDSAILRRLDKMVRRKTLEVKEGRSLRTKKAKP</sequence>
<dbReference type="InterPro" id="IPR036427">
    <property type="entry name" value="Bromodomain-like_sf"/>
</dbReference>
<dbReference type="Gene3D" id="1.20.920.10">
    <property type="entry name" value="Bromodomain-like"/>
    <property type="match status" value="1"/>
</dbReference>